<accession>Q7NXX4</accession>
<dbReference type="HOGENOM" id="CLU_2951925_0_0_4"/>
<dbReference type="AlphaFoldDB" id="Q7NXX4"/>
<name>Q7NXX4_CHRVO</name>
<dbReference type="EMBL" id="AE016825">
    <property type="protein sequence ID" value="AAQ59177.1"/>
    <property type="molecule type" value="Genomic_DNA"/>
</dbReference>
<dbReference type="STRING" id="243365.CV_1502"/>
<reference evidence="1 2" key="1">
    <citation type="journal article" date="2003" name="Proc. Natl. Acad. Sci. U.S.A.">
        <title>The complete genome sequence of Chromobacterium violaceum reveals remarkable and exploitable bacterial adaptability.</title>
        <authorList>
            <person name="Vasconcelos A.T.R."/>
            <person name="de Almeida D.F."/>
            <person name="Almeida F.C."/>
            <person name="de Almeida L.G.P."/>
            <person name="de Almeida R."/>
            <person name="Goncalves J.A.A."/>
            <person name="Andrade E.M."/>
            <person name="Antonio R.V."/>
            <person name="Araripe J."/>
            <person name="de Araujo M.F.F."/>
            <person name="Filho S.A."/>
            <person name="Azevedo V."/>
            <person name="Batista A.J."/>
            <person name="Bataus L.A.M."/>
            <person name="Batista J.S."/>
            <person name="Belo A."/>
            <person name="vander Berg C."/>
            <person name="Blamey J."/>
            <person name="Bogo M."/>
            <person name="Bonato S."/>
            <person name="Bordignon J."/>
            <person name="Brito C.A."/>
            <person name="Brocchi M."/>
            <person name="Burity H.A."/>
            <person name="Camargo A.A."/>
            <person name="Cardoso D.D.P."/>
            <person name="Carneiro N.P."/>
            <person name="Carraro D.M."/>
            <person name="Carvalho C.M.B."/>
            <person name="Cascardo J.C.M."/>
            <person name="Cavada B.S."/>
            <person name="Chueire L.M.O."/>
            <person name="Pasa T.B.C."/>
            <person name="Duran N."/>
            <person name="Fagundes N."/>
            <person name="Falcao C.L."/>
            <person name="Fantinatti F."/>
            <person name="Farias I.P."/>
            <person name="Felipe M.S.S."/>
            <person name="Ferrari L.P."/>
            <person name="Ferro J.A."/>
            <person name="Ferro M.I.T."/>
            <person name="Franco G.R."/>
            <person name="Freitas N.S.A."/>
            <person name="Furlan L.R."/>
            <person name="Gazzinelli R.T."/>
            <person name="Gomes E.A."/>
            <person name="Goncalves P.R."/>
            <person name="Grangeiro T.B."/>
            <person name="Grattapaglia D."/>
            <person name="Grisard E.C."/>
            <person name="Guimaraes C.T."/>
            <person name="Hanna E.S."/>
            <person name="Hungria M."/>
            <person name="Jardim S.N."/>
            <person name="Laurino J."/>
            <person name="Leoi L.C.T."/>
            <person name="Fassarella L."/>
            <person name="Lima A."/>
            <person name="Loureiro M.F."/>
            <person name="Lyra M.C.P."/>
            <person name="Macedo M."/>
            <person name="Madeira H.M.F."/>
            <person name="Manfio G.P."/>
            <person name="Maranhao A.Q."/>
            <person name="Martins W.S."/>
            <person name="di Mauro S.M.Z."/>
            <person name="de Medeiros S.R.B."/>
            <person name="Meissner R.D.V."/>
            <person name="Menck C.F.M."/>
            <person name="Moreira M.A.M."/>
            <person name="Nascimento F.F."/>
            <person name="Nicolas M.F."/>
            <person name="Oliveira J.G."/>
            <person name="Oliveira S.C."/>
            <person name="Paixao R.F.C."/>
            <person name="Parente J.A."/>
            <person name="Pedrosa F.O."/>
            <person name="Pena S.J.D."/>
            <person name="Perreira J.O."/>
            <person name="Perreira M."/>
            <person name="Pinto L.S.R.C."/>
            <person name="Pinto L.S."/>
            <person name="Porto J.I.R."/>
            <person name="Potrich D.P."/>
            <person name="Neto C.E.R."/>
            <person name="Reis A.M.M."/>
            <person name="Rigo L.U."/>
            <person name="Rondinelli E."/>
            <person name="dos Santos E.B.P."/>
            <person name="Santos F.R."/>
            <person name="Schneider M.P.C."/>
            <person name="Seuanez H.N."/>
            <person name="Silva A.M.R."/>
            <person name="da Silva A.L.C."/>
            <person name="Silva D.W."/>
            <person name="Silva R."/>
            <person name="Simoes I.C."/>
            <person name="Simon D."/>
            <person name="Soares C.M.A."/>
            <person name="Soares R.B.A."/>
            <person name="Souza E.M."/>
            <person name="Souza K.R.L."/>
            <person name="Souza R.C."/>
            <person name="Steffens M.B.R."/>
            <person name="Steindel M."/>
            <person name="Teixeira S.R."/>
            <person name="Urmenyi T."/>
            <person name="Vettore A."/>
            <person name="Wassem R."/>
            <person name="Zaha A."/>
            <person name="Simpson A.J.G."/>
        </authorList>
    </citation>
    <scope>NUCLEOTIDE SEQUENCE [LARGE SCALE GENOMIC DNA]</scope>
    <source>
        <strain evidence="2">ATCC 12472 / DSM 30191 / JCM 1249 / NBRC 12614 / NCIMB 9131 / NCTC 9757</strain>
    </source>
</reference>
<evidence type="ECO:0000313" key="1">
    <source>
        <dbReference type="EMBL" id="AAQ59177.1"/>
    </source>
</evidence>
<evidence type="ECO:0000313" key="2">
    <source>
        <dbReference type="Proteomes" id="UP000001424"/>
    </source>
</evidence>
<dbReference type="KEGG" id="cvi:CV_1502"/>
<keyword evidence="2" id="KW-1185">Reference proteome</keyword>
<sequence>MSTRQLCGMFPLIDCCLFYPPGTGHFAGFCPTGEPIITMYPIDCQLRIVVSKTAWKTVI</sequence>
<gene>
    <name evidence="1" type="ordered locus">CV_1502</name>
</gene>
<dbReference type="Proteomes" id="UP000001424">
    <property type="component" value="Chromosome"/>
</dbReference>
<organism evidence="1 2">
    <name type="scientific">Chromobacterium violaceum (strain ATCC 12472 / DSM 30191 / JCM 1249 / CCUG 213 / NBRC 12614 / NCIMB 9131 / NCTC 9757 / MK)</name>
    <dbReference type="NCBI Taxonomy" id="243365"/>
    <lineage>
        <taxon>Bacteria</taxon>
        <taxon>Pseudomonadati</taxon>
        <taxon>Pseudomonadota</taxon>
        <taxon>Betaproteobacteria</taxon>
        <taxon>Neisseriales</taxon>
        <taxon>Chromobacteriaceae</taxon>
        <taxon>Chromobacterium</taxon>
    </lineage>
</organism>
<proteinExistence type="predicted"/>
<protein>
    <submittedName>
        <fullName evidence="1">Uncharacterized protein</fullName>
    </submittedName>
</protein>